<accession>A0A812SBY0</accession>
<name>A0A812SBY0_SYMPI</name>
<keyword evidence="2" id="KW-1185">Reference proteome</keyword>
<dbReference type="SUPFAM" id="SSF53335">
    <property type="entry name" value="S-adenosyl-L-methionine-dependent methyltransferases"/>
    <property type="match status" value="1"/>
</dbReference>
<protein>
    <submittedName>
        <fullName evidence="1">Uncharacterized protein</fullName>
    </submittedName>
</protein>
<organism evidence="1 2">
    <name type="scientific">Symbiodinium pilosum</name>
    <name type="common">Dinoflagellate</name>
    <dbReference type="NCBI Taxonomy" id="2952"/>
    <lineage>
        <taxon>Eukaryota</taxon>
        <taxon>Sar</taxon>
        <taxon>Alveolata</taxon>
        <taxon>Dinophyceae</taxon>
        <taxon>Suessiales</taxon>
        <taxon>Symbiodiniaceae</taxon>
        <taxon>Symbiodinium</taxon>
    </lineage>
</organism>
<dbReference type="Gene3D" id="2.70.160.11">
    <property type="entry name" value="Hnrnp arginine n-methyltransferase1"/>
    <property type="match status" value="1"/>
</dbReference>
<dbReference type="OrthoDB" id="412876at2759"/>
<proteinExistence type="predicted"/>
<dbReference type="AlphaFoldDB" id="A0A812SBY0"/>
<dbReference type="Proteomes" id="UP000649617">
    <property type="component" value="Unassembled WGS sequence"/>
</dbReference>
<gene>
    <name evidence="1" type="ORF">SPIL2461_LOCUS12096</name>
</gene>
<reference evidence="1" key="1">
    <citation type="submission" date="2021-02" db="EMBL/GenBank/DDBJ databases">
        <authorList>
            <person name="Dougan E. K."/>
            <person name="Rhodes N."/>
            <person name="Thang M."/>
            <person name="Chan C."/>
        </authorList>
    </citation>
    <scope>NUCLEOTIDE SEQUENCE</scope>
</reference>
<comment type="caution">
    <text evidence="1">The sequence shown here is derived from an EMBL/GenBank/DDBJ whole genome shotgun (WGS) entry which is preliminary data.</text>
</comment>
<evidence type="ECO:0000313" key="1">
    <source>
        <dbReference type="EMBL" id="CAE7475907.1"/>
    </source>
</evidence>
<sequence>MRHAHKKLLAETGVMLPGRLQIFVQPLELSLWGQVEKENGSVDLQAIGKHFKSKFSAVRIDQFPRRYLTDEPIAALEVDLARVPAQPADGEPNVENDAVKLCIRMGGKAALRAKISSVKVDHSGMLSGYGIWWSADLANGNVVTSNPSNPQRSWKQLIRWLDAPRFVTAGEDIQVLTCYNDHQVNVEDIFLPREMVDKYQEELLAAKQAQTAPTVPTAQCAVPRAAHENIEEEILEVD</sequence>
<dbReference type="InterPro" id="IPR029063">
    <property type="entry name" value="SAM-dependent_MTases_sf"/>
</dbReference>
<dbReference type="EMBL" id="CAJNIZ010024335">
    <property type="protein sequence ID" value="CAE7475907.1"/>
    <property type="molecule type" value="Genomic_DNA"/>
</dbReference>
<evidence type="ECO:0000313" key="2">
    <source>
        <dbReference type="Proteomes" id="UP000649617"/>
    </source>
</evidence>